<gene>
    <name evidence="2" type="ORF">K9S39_38630</name>
</gene>
<name>A0ABY4MIT0_9ACTN</name>
<sequence>MTTTALLHVLPPGGRERLMECARDVSFPEGARIFEEGGIADRFWIVHTGSVNLDVQMRGEPPATVAMLGHGDLLGWSWLVPPYTWRLGAEATSPVRAHEFDAIAVRALCEADPALGMAVTHQVLEVVAHRLQSTRMRLLDLYGPPTGHRMPTWV</sequence>
<evidence type="ECO:0000259" key="1">
    <source>
        <dbReference type="PROSITE" id="PS50042"/>
    </source>
</evidence>
<dbReference type="Pfam" id="PF00027">
    <property type="entry name" value="cNMP_binding"/>
    <property type="match status" value="1"/>
</dbReference>
<dbReference type="Proteomes" id="UP000830115">
    <property type="component" value="Chromosome"/>
</dbReference>
<dbReference type="InterPro" id="IPR018490">
    <property type="entry name" value="cNMP-bd_dom_sf"/>
</dbReference>
<reference evidence="2" key="1">
    <citation type="submission" date="2021-10" db="EMBL/GenBank/DDBJ databases">
        <title>Streptomyces nigrumlapis sp.nov.,an antimicrobial producing actinobacterium isolated from Black Gobi rocks.</title>
        <authorList>
            <person name="Wen Y."/>
            <person name="Zhang W."/>
            <person name="Liu X.G."/>
        </authorList>
    </citation>
    <scope>NUCLEOTIDE SEQUENCE</scope>
    <source>
        <strain evidence="2">ST13-2-2</strain>
    </source>
</reference>
<dbReference type="SUPFAM" id="SSF51206">
    <property type="entry name" value="cAMP-binding domain-like"/>
    <property type="match status" value="1"/>
</dbReference>
<dbReference type="InterPro" id="IPR014710">
    <property type="entry name" value="RmlC-like_jellyroll"/>
</dbReference>
<evidence type="ECO:0000313" key="2">
    <source>
        <dbReference type="EMBL" id="UQA97003.1"/>
    </source>
</evidence>
<evidence type="ECO:0000313" key="3">
    <source>
        <dbReference type="Proteomes" id="UP000830115"/>
    </source>
</evidence>
<dbReference type="InterPro" id="IPR000595">
    <property type="entry name" value="cNMP-bd_dom"/>
</dbReference>
<dbReference type="EMBL" id="CP086322">
    <property type="protein sequence ID" value="UQA97003.1"/>
    <property type="molecule type" value="Genomic_DNA"/>
</dbReference>
<dbReference type="CDD" id="cd00038">
    <property type="entry name" value="CAP_ED"/>
    <property type="match status" value="1"/>
</dbReference>
<feature type="domain" description="Cyclic nucleotide-binding" evidence="1">
    <location>
        <begin position="6"/>
        <end position="75"/>
    </location>
</feature>
<dbReference type="SMART" id="SM00100">
    <property type="entry name" value="cNMP"/>
    <property type="match status" value="1"/>
</dbReference>
<dbReference type="Gene3D" id="2.60.120.10">
    <property type="entry name" value="Jelly Rolls"/>
    <property type="match status" value="1"/>
</dbReference>
<protein>
    <submittedName>
        <fullName evidence="2">Cyclic nucleotide-binding domain-containing protein</fullName>
    </submittedName>
</protein>
<organism evidence="2 3">
    <name type="scientific">Streptomyces halobius</name>
    <dbReference type="NCBI Taxonomy" id="2879846"/>
    <lineage>
        <taxon>Bacteria</taxon>
        <taxon>Bacillati</taxon>
        <taxon>Actinomycetota</taxon>
        <taxon>Actinomycetes</taxon>
        <taxon>Kitasatosporales</taxon>
        <taxon>Streptomycetaceae</taxon>
        <taxon>Streptomyces</taxon>
    </lineage>
</organism>
<keyword evidence="3" id="KW-1185">Reference proteome</keyword>
<proteinExistence type="predicted"/>
<dbReference type="PROSITE" id="PS50042">
    <property type="entry name" value="CNMP_BINDING_3"/>
    <property type="match status" value="1"/>
</dbReference>
<dbReference type="RefSeq" id="WP_248867921.1">
    <property type="nucleotide sequence ID" value="NZ_CP086322.1"/>
</dbReference>
<accession>A0ABY4MIT0</accession>